<dbReference type="Pfam" id="PF13229">
    <property type="entry name" value="Beta_helix"/>
    <property type="match status" value="1"/>
</dbReference>
<accession>A0A8J7UIF6</accession>
<evidence type="ECO:0000313" key="4">
    <source>
        <dbReference type="EMBL" id="MBP0438858.1"/>
    </source>
</evidence>
<dbReference type="InterPro" id="IPR006626">
    <property type="entry name" value="PbH1"/>
</dbReference>
<dbReference type="InterPro" id="IPR022444">
    <property type="entry name" value="Cofactor-bd_rpt"/>
</dbReference>
<dbReference type="AlphaFoldDB" id="A0A8J7UIF6"/>
<name>A0A8J7UIF6_9HYPH</name>
<reference evidence="4" key="1">
    <citation type="submission" date="2021-03" db="EMBL/GenBank/DDBJ databases">
        <title>Genome sequencing and assembly of Tianweitania sediminis.</title>
        <authorList>
            <person name="Chhetri G."/>
        </authorList>
    </citation>
    <scope>NUCLEOTIDE SEQUENCE</scope>
    <source>
        <strain evidence="4">Z8</strain>
    </source>
</reference>
<dbReference type="Proteomes" id="UP000666240">
    <property type="component" value="Unassembled WGS sequence"/>
</dbReference>
<dbReference type="InterPro" id="IPR039448">
    <property type="entry name" value="Beta_helix"/>
</dbReference>
<feature type="signal peptide" evidence="2">
    <location>
        <begin position="1"/>
        <end position="23"/>
    </location>
</feature>
<dbReference type="NCBIfam" id="TIGR03807">
    <property type="entry name" value="RR_fam_repeat"/>
    <property type="match status" value="2"/>
</dbReference>
<organism evidence="4 5">
    <name type="scientific">Tianweitania sediminis</name>
    <dbReference type="NCBI Taxonomy" id="1502156"/>
    <lineage>
        <taxon>Bacteria</taxon>
        <taxon>Pseudomonadati</taxon>
        <taxon>Pseudomonadota</taxon>
        <taxon>Alphaproteobacteria</taxon>
        <taxon>Hyphomicrobiales</taxon>
        <taxon>Phyllobacteriaceae</taxon>
        <taxon>Tianweitania</taxon>
    </lineage>
</organism>
<sequence>MLNRRALLTAGLAFTTAPAFVQAQTQLRGGLDGGAAAGSSQELQRLLEEASERSEVVYLPAGTYAVSNLVLPRRTRITGVPGATRLIFSGGGAMVTGEDTEHVELTGLTFDGANTPLGEASRALIDLRRPAEVAITRCVILNSAKSGLALESAAGRVEDCTITGAAEHAIYSVQARGLSIAGNTVADCGDGGILVHRWEPGEDGTIVSENRISRIGARSGGTGQVGNGINLFRAHTVTVSNNKIADCAFSAIRSNGGSNAVITGNSCLRSGETGLYAEFQFDGAVIGSNLVDGAANGISVVNFNEGGRLATVTGNIVRNLRSTGPYPSDPPGFGTGIAVEADTVVTGNVVENAPLFGIHLGWGEFMRNVVASNNVIREAGIGISVTVVEGTGSAVVTDNVISGARNGSIIGHRWTERATGDLATGEEQPFANLRVSGNQVL</sequence>
<feature type="domain" description="Right handed beta helix" evidence="3">
    <location>
        <begin position="205"/>
        <end position="361"/>
    </location>
</feature>
<dbReference type="EMBL" id="JAGIYY010000002">
    <property type="protein sequence ID" value="MBP0438858.1"/>
    <property type="molecule type" value="Genomic_DNA"/>
</dbReference>
<keyword evidence="2" id="KW-0732">Signal</keyword>
<dbReference type="RefSeq" id="WP_209334865.1">
    <property type="nucleotide sequence ID" value="NZ_JAGIYY010000002.1"/>
</dbReference>
<dbReference type="InterPro" id="IPR011050">
    <property type="entry name" value="Pectin_lyase_fold/virulence"/>
</dbReference>
<evidence type="ECO:0000256" key="2">
    <source>
        <dbReference type="SAM" id="SignalP"/>
    </source>
</evidence>
<dbReference type="PANTHER" id="PTHR22990">
    <property type="entry name" value="F-BOX ONLY PROTEIN"/>
    <property type="match status" value="1"/>
</dbReference>
<keyword evidence="1" id="KW-0677">Repeat</keyword>
<dbReference type="InterPro" id="IPR022388">
    <property type="entry name" value="CHP03808"/>
</dbReference>
<dbReference type="NCBIfam" id="TIGR03808">
    <property type="entry name" value="RR_plus_rpt_1"/>
    <property type="match status" value="1"/>
</dbReference>
<dbReference type="PANTHER" id="PTHR22990:SF15">
    <property type="entry name" value="F-BOX ONLY PROTEIN 10"/>
    <property type="match status" value="1"/>
</dbReference>
<gene>
    <name evidence="4" type="ORF">J5Y06_09380</name>
</gene>
<keyword evidence="5" id="KW-1185">Reference proteome</keyword>
<comment type="caution">
    <text evidence="4">The sequence shown here is derived from an EMBL/GenBank/DDBJ whole genome shotgun (WGS) entry which is preliminary data.</text>
</comment>
<evidence type="ECO:0000256" key="1">
    <source>
        <dbReference type="ARBA" id="ARBA00022737"/>
    </source>
</evidence>
<proteinExistence type="predicted"/>
<protein>
    <submittedName>
        <fullName evidence="4">TIGR03808 family TAT-translocated repetitive protein</fullName>
    </submittedName>
</protein>
<feature type="chain" id="PRO_5035151561" evidence="2">
    <location>
        <begin position="24"/>
        <end position="441"/>
    </location>
</feature>
<evidence type="ECO:0000313" key="5">
    <source>
        <dbReference type="Proteomes" id="UP000666240"/>
    </source>
</evidence>
<dbReference type="InterPro" id="IPR051550">
    <property type="entry name" value="SCF-Subunits/Alg-Epimerases"/>
</dbReference>
<dbReference type="Gene3D" id="2.160.20.10">
    <property type="entry name" value="Single-stranded right-handed beta-helix, Pectin lyase-like"/>
    <property type="match status" value="1"/>
</dbReference>
<dbReference type="SMART" id="SM00710">
    <property type="entry name" value="PbH1"/>
    <property type="match status" value="9"/>
</dbReference>
<evidence type="ECO:0000259" key="3">
    <source>
        <dbReference type="Pfam" id="PF13229"/>
    </source>
</evidence>
<dbReference type="InterPro" id="IPR012334">
    <property type="entry name" value="Pectin_lyas_fold"/>
</dbReference>
<dbReference type="SUPFAM" id="SSF51126">
    <property type="entry name" value="Pectin lyase-like"/>
    <property type="match status" value="1"/>
</dbReference>